<dbReference type="CDD" id="cd01185">
    <property type="entry name" value="INTN1_C_like"/>
    <property type="match status" value="1"/>
</dbReference>
<name>A0ABS0IN31_9BACT</name>
<evidence type="ECO:0000256" key="3">
    <source>
        <dbReference type="ARBA" id="ARBA00023125"/>
    </source>
</evidence>
<dbReference type="InterPro" id="IPR035386">
    <property type="entry name" value="Arm-DNA-bind_5"/>
</dbReference>
<feature type="domain" description="Tyr recombinase" evidence="6">
    <location>
        <begin position="218"/>
        <end position="403"/>
    </location>
</feature>
<dbReference type="InterPro" id="IPR044068">
    <property type="entry name" value="CB"/>
</dbReference>
<dbReference type="EMBL" id="JADQDQ010000017">
    <property type="protein sequence ID" value="MBF9239776.1"/>
    <property type="molecule type" value="Genomic_DNA"/>
</dbReference>
<dbReference type="InterPro" id="IPR011010">
    <property type="entry name" value="DNA_brk_join_enz"/>
</dbReference>
<dbReference type="InterPro" id="IPR025269">
    <property type="entry name" value="SAM-like_dom"/>
</dbReference>
<dbReference type="RefSeq" id="WP_196284124.1">
    <property type="nucleotide sequence ID" value="NZ_JADQDQ010000017.1"/>
</dbReference>
<proteinExistence type="inferred from homology"/>
<dbReference type="PROSITE" id="PS51900">
    <property type="entry name" value="CB"/>
    <property type="match status" value="1"/>
</dbReference>
<dbReference type="Pfam" id="PF17293">
    <property type="entry name" value="Arm-DNA-bind_5"/>
    <property type="match status" value="1"/>
</dbReference>
<reference evidence="8 9" key="1">
    <citation type="submission" date="2020-11" db="EMBL/GenBank/DDBJ databases">
        <authorList>
            <person name="Kim M.K."/>
        </authorList>
    </citation>
    <scope>NUCLEOTIDE SEQUENCE [LARGE SCALE GENOMIC DNA]</scope>
    <source>
        <strain evidence="8 9">BT683</strain>
    </source>
</reference>
<feature type="domain" description="Core-binding (CB)" evidence="7">
    <location>
        <begin position="110"/>
        <end position="196"/>
    </location>
</feature>
<dbReference type="InterPro" id="IPR010998">
    <property type="entry name" value="Integrase_recombinase_N"/>
</dbReference>
<dbReference type="PANTHER" id="PTHR30349">
    <property type="entry name" value="PHAGE INTEGRASE-RELATED"/>
    <property type="match status" value="1"/>
</dbReference>
<keyword evidence="4" id="KW-0233">DNA recombination</keyword>
<dbReference type="Pfam" id="PF00589">
    <property type="entry name" value="Phage_integrase"/>
    <property type="match status" value="1"/>
</dbReference>
<evidence type="ECO:0000313" key="9">
    <source>
        <dbReference type="Proteomes" id="UP000597617"/>
    </source>
</evidence>
<evidence type="ECO:0000313" key="8">
    <source>
        <dbReference type="EMBL" id="MBF9239776.1"/>
    </source>
</evidence>
<keyword evidence="2" id="KW-0229">DNA integration</keyword>
<evidence type="ECO:0000256" key="4">
    <source>
        <dbReference type="ARBA" id="ARBA00023172"/>
    </source>
</evidence>
<dbReference type="InterPro" id="IPR050090">
    <property type="entry name" value="Tyrosine_recombinase_XerCD"/>
</dbReference>
<dbReference type="Gene3D" id="1.10.150.130">
    <property type="match status" value="1"/>
</dbReference>
<evidence type="ECO:0000256" key="2">
    <source>
        <dbReference type="ARBA" id="ARBA00022908"/>
    </source>
</evidence>
<evidence type="ECO:0000259" key="6">
    <source>
        <dbReference type="PROSITE" id="PS51898"/>
    </source>
</evidence>
<dbReference type="Gene3D" id="1.10.443.10">
    <property type="entry name" value="Intergrase catalytic core"/>
    <property type="match status" value="1"/>
</dbReference>
<dbReference type="InterPro" id="IPR013762">
    <property type="entry name" value="Integrase-like_cat_sf"/>
</dbReference>
<evidence type="ECO:0000259" key="7">
    <source>
        <dbReference type="PROSITE" id="PS51900"/>
    </source>
</evidence>
<comment type="caution">
    <text evidence="8">The sequence shown here is derived from an EMBL/GenBank/DDBJ whole genome shotgun (WGS) entry which is preliminary data.</text>
</comment>
<organism evidence="8 9">
    <name type="scientific">Hymenobacter jeongseonensis</name>
    <dbReference type="NCBI Taxonomy" id="2791027"/>
    <lineage>
        <taxon>Bacteria</taxon>
        <taxon>Pseudomonadati</taxon>
        <taxon>Bacteroidota</taxon>
        <taxon>Cytophagia</taxon>
        <taxon>Cytophagales</taxon>
        <taxon>Hymenobacteraceae</taxon>
        <taxon>Hymenobacter</taxon>
    </lineage>
</organism>
<comment type="similarity">
    <text evidence="1">Belongs to the 'phage' integrase family.</text>
</comment>
<dbReference type="PANTHER" id="PTHR30349:SF64">
    <property type="entry name" value="PROPHAGE INTEGRASE INTD-RELATED"/>
    <property type="match status" value="1"/>
</dbReference>
<keyword evidence="9" id="KW-1185">Reference proteome</keyword>
<dbReference type="Pfam" id="PF13102">
    <property type="entry name" value="Phage_int_SAM_5"/>
    <property type="match status" value="1"/>
</dbReference>
<dbReference type="InterPro" id="IPR002104">
    <property type="entry name" value="Integrase_catalytic"/>
</dbReference>
<keyword evidence="3 5" id="KW-0238">DNA-binding</keyword>
<evidence type="ECO:0000256" key="1">
    <source>
        <dbReference type="ARBA" id="ARBA00008857"/>
    </source>
</evidence>
<dbReference type="Proteomes" id="UP000597617">
    <property type="component" value="Unassembled WGS sequence"/>
</dbReference>
<gene>
    <name evidence="8" type="ORF">I2I05_20450</name>
</gene>
<dbReference type="PROSITE" id="PS51898">
    <property type="entry name" value="TYR_RECOMBINASE"/>
    <property type="match status" value="1"/>
</dbReference>
<dbReference type="SUPFAM" id="SSF56349">
    <property type="entry name" value="DNA breaking-rejoining enzymes"/>
    <property type="match status" value="1"/>
</dbReference>
<sequence>MPEAKFVLKEPSASGATLIYLFYNFNQQRLKVSTKLSIPPAQWLPEKQRAVAGKKYPHNADLNLRLNQIQAGINQAFLRLQTLGEPITPETLKAELEIELGAERLSAKPIMLADFAERLTEELAGSRSASTLQVYRSSIQHLRDFEKYSRRRYDFTAINLEFYNKFTDYLSTNKAHTPNTVGKIIKTLKSFLTEAVERKLHTNLDYKSKRFKVEKKETEAIYLTVPELTTLAHLDLPAGSSLANVRDIFVFGAFTGLRFSDLAQLSKIAVSGKEGQKVLKVRTQKTDKVVVIPLHPLAELILARNEGHPPKAYSNPATNRLLKELAQKAGFDAPVEVSTATGKGVKQKWELVTTHTARRSFCTNAYLANIPLPAIMALSGHSKTQTFMSYIRITAEENATQLLTHAFFQSAPAQ</sequence>
<accession>A0ABS0IN31</accession>
<protein>
    <submittedName>
        <fullName evidence="8">Site-specific integrase</fullName>
    </submittedName>
</protein>
<evidence type="ECO:0000256" key="5">
    <source>
        <dbReference type="PROSITE-ProRule" id="PRU01248"/>
    </source>
</evidence>